<keyword evidence="2" id="KW-1185">Reference proteome</keyword>
<feature type="non-terminal residue" evidence="1">
    <location>
        <position position="224"/>
    </location>
</feature>
<evidence type="ECO:0000313" key="1">
    <source>
        <dbReference type="EMBL" id="CAG8686254.1"/>
    </source>
</evidence>
<dbReference type="Proteomes" id="UP000789525">
    <property type="component" value="Unassembled WGS sequence"/>
</dbReference>
<gene>
    <name evidence="1" type="ORF">ACOLOM_LOCUS9564</name>
</gene>
<organism evidence="1 2">
    <name type="scientific">Acaulospora colombiana</name>
    <dbReference type="NCBI Taxonomy" id="27376"/>
    <lineage>
        <taxon>Eukaryota</taxon>
        <taxon>Fungi</taxon>
        <taxon>Fungi incertae sedis</taxon>
        <taxon>Mucoromycota</taxon>
        <taxon>Glomeromycotina</taxon>
        <taxon>Glomeromycetes</taxon>
        <taxon>Diversisporales</taxon>
        <taxon>Acaulosporaceae</taxon>
        <taxon>Acaulospora</taxon>
    </lineage>
</organism>
<dbReference type="EMBL" id="CAJVPT010028098">
    <property type="protein sequence ID" value="CAG8686254.1"/>
    <property type="molecule type" value="Genomic_DNA"/>
</dbReference>
<proteinExistence type="predicted"/>
<accession>A0ACA9P0V9</accession>
<protein>
    <submittedName>
        <fullName evidence="1">9645_t:CDS:1</fullName>
    </submittedName>
</protein>
<reference evidence="1" key="1">
    <citation type="submission" date="2021-06" db="EMBL/GenBank/DDBJ databases">
        <authorList>
            <person name="Kallberg Y."/>
            <person name="Tangrot J."/>
            <person name="Rosling A."/>
        </authorList>
    </citation>
    <scope>NUCLEOTIDE SEQUENCE</scope>
    <source>
        <strain evidence="1">CL356</strain>
    </source>
</reference>
<evidence type="ECO:0000313" key="2">
    <source>
        <dbReference type="Proteomes" id="UP000789525"/>
    </source>
</evidence>
<feature type="non-terminal residue" evidence="1">
    <location>
        <position position="1"/>
    </location>
</feature>
<sequence>IVLASASDLVERQTSDAQFGFEAPENVRVGEPFRVKFCTGTYFKTSTKKIFFTWGQSNTSVAYHVILEELEPNLNSGYLFNTTVFYTNNKLEGPYYFGVLEEINDYYVYNLNGPFFDTTNIELQMGLSIRSPNIRENPKDNYITRIVPFDHSATTSLVVVGVEWGSRERLELLDSKSRRPMRNWLFRHGLARSPFEVDGCSIWSRLARPITVPLPSPRFNPTPP</sequence>
<name>A0ACA9P0V9_9GLOM</name>
<comment type="caution">
    <text evidence="1">The sequence shown here is derived from an EMBL/GenBank/DDBJ whole genome shotgun (WGS) entry which is preliminary data.</text>
</comment>